<keyword evidence="1" id="KW-0812">Transmembrane</keyword>
<sequence>MKLVEPFARRSLNVMSAAPIKGYNRRSFVVGWVAIVLVVAAGFSVAAGPLSYSTAETRVASVGSIITPSGS</sequence>
<keyword evidence="1" id="KW-0472">Membrane</keyword>
<dbReference type="EMBL" id="FNCS01000003">
    <property type="protein sequence ID" value="SDG48271.1"/>
    <property type="molecule type" value="Genomic_DNA"/>
</dbReference>
<reference evidence="2 3" key="1">
    <citation type="submission" date="2016-10" db="EMBL/GenBank/DDBJ databases">
        <authorList>
            <person name="de Groot N.N."/>
        </authorList>
    </citation>
    <scope>NUCLEOTIDE SEQUENCE [LARGE SCALE GENOMIC DNA]</scope>
    <source>
        <strain evidence="2 3">CGMCC 1.10267</strain>
    </source>
</reference>
<organism evidence="2 3">
    <name type="scientific">Pelagibacterium luteolum</name>
    <dbReference type="NCBI Taxonomy" id="440168"/>
    <lineage>
        <taxon>Bacteria</taxon>
        <taxon>Pseudomonadati</taxon>
        <taxon>Pseudomonadota</taxon>
        <taxon>Alphaproteobacteria</taxon>
        <taxon>Hyphomicrobiales</taxon>
        <taxon>Devosiaceae</taxon>
        <taxon>Pelagibacterium</taxon>
    </lineage>
</organism>
<dbReference type="AlphaFoldDB" id="A0A1G7UM07"/>
<name>A0A1G7UM07_9HYPH</name>
<feature type="transmembrane region" description="Helical" evidence="1">
    <location>
        <begin position="29"/>
        <end position="52"/>
    </location>
</feature>
<evidence type="ECO:0000313" key="3">
    <source>
        <dbReference type="Proteomes" id="UP000199495"/>
    </source>
</evidence>
<gene>
    <name evidence="2" type="ORF">SAMN04487974_103137</name>
</gene>
<evidence type="ECO:0000313" key="2">
    <source>
        <dbReference type="EMBL" id="SDG48271.1"/>
    </source>
</evidence>
<proteinExistence type="predicted"/>
<dbReference type="Proteomes" id="UP000199495">
    <property type="component" value="Unassembled WGS sequence"/>
</dbReference>
<dbReference type="RefSeq" id="WP_090594101.1">
    <property type="nucleotide sequence ID" value="NZ_FNCS01000003.1"/>
</dbReference>
<accession>A0A1G7UM07</accession>
<protein>
    <submittedName>
        <fullName evidence="2">Uncharacterized protein</fullName>
    </submittedName>
</protein>
<evidence type="ECO:0000256" key="1">
    <source>
        <dbReference type="SAM" id="Phobius"/>
    </source>
</evidence>
<keyword evidence="1" id="KW-1133">Transmembrane helix</keyword>
<keyword evidence="3" id="KW-1185">Reference proteome</keyword>